<name>A0AAU8B168_9VIRU</name>
<dbReference type="EMBL" id="PP511557">
    <property type="protein sequence ID" value="XCD05416.1"/>
    <property type="molecule type" value="Genomic_DNA"/>
</dbReference>
<protein>
    <submittedName>
        <fullName evidence="2">DNA pilot protein</fullName>
    </submittedName>
</protein>
<evidence type="ECO:0000313" key="2">
    <source>
        <dbReference type="EMBL" id="XCD05416.1"/>
    </source>
</evidence>
<sequence length="324" mass="34317">MATSARGVSQDVNGRSNPNWSGHSTGSVSAGPSSYDSALSQIMQNTSNNNAWSAEQAAIQRDWQVQQNQAAMQFNMQEAAKNRDWQEYMSSTAHQREIKDLKAAGLNPILSAMGGNGAAVTSGATASGVTSAGSKGDTDTSANGAIVALLGSFLTAQTRLQEMNTNAITNLAVADKYNAMQKYTADLGAQTQLTTTNINAATSRWIAQLQSQTNISTAQISAAAQKVSAQLHAGAAMYGADVSSWTQQEVARINGDINKELKQMGIDADFKMAEEFPSSSYAWLSKLNQEAGDPIGNLMSGIGQLFGQKPSGTQRGSGFSRRWK</sequence>
<accession>A0AAU8B168</accession>
<reference evidence="2" key="1">
    <citation type="submission" date="2024-03" db="EMBL/GenBank/DDBJ databases">
        <title>Diverse circular DNA viruses in blood, oral, and fecal samples of captive lemurs.</title>
        <authorList>
            <person name="Paietta E.N."/>
            <person name="Kraberger S."/>
            <person name="Lund M.C."/>
            <person name="Custer J.M."/>
            <person name="Vargas K.M."/>
            <person name="Ehmke E.E."/>
            <person name="Yoder A.D."/>
            <person name="Varsani A."/>
        </authorList>
    </citation>
    <scope>NUCLEOTIDE SEQUENCE</scope>
    <source>
        <strain evidence="2">Duke_24FS_84</strain>
    </source>
</reference>
<organism evidence="2">
    <name type="scientific">Dulem virus 167</name>
    <dbReference type="NCBI Taxonomy" id="3145644"/>
    <lineage>
        <taxon>Viruses</taxon>
        <taxon>Monodnaviria</taxon>
        <taxon>Sangervirae</taxon>
        <taxon>Phixviricota</taxon>
        <taxon>Malgrandaviricetes</taxon>
        <taxon>Petitvirales</taxon>
        <taxon>Microviridae</taxon>
        <taxon>Microvirus</taxon>
    </lineage>
</organism>
<proteinExistence type="predicted"/>
<evidence type="ECO:0000256" key="1">
    <source>
        <dbReference type="SAM" id="MobiDB-lite"/>
    </source>
</evidence>
<feature type="region of interest" description="Disordered" evidence="1">
    <location>
        <begin position="1"/>
        <end position="35"/>
    </location>
</feature>